<dbReference type="GO" id="GO:0008270">
    <property type="term" value="F:zinc ion binding"/>
    <property type="evidence" value="ECO:0007669"/>
    <property type="project" value="InterPro"/>
</dbReference>
<accession>A0A426TSP0</accession>
<dbReference type="PANTHER" id="PTHR42959:SF1">
    <property type="entry name" value="CARBAMOYLTRANSFERASE HYPF"/>
    <property type="match status" value="1"/>
</dbReference>
<keyword evidence="1" id="KW-0378">Hydrolase</keyword>
<reference evidence="4 5" key="1">
    <citation type="submission" date="2018-12" db="EMBL/GenBank/DDBJ databases">
        <title>Genome Sequence of Candidatus Viridilinea halotolerans isolated from saline sulfide-rich spring.</title>
        <authorList>
            <person name="Grouzdev D.S."/>
            <person name="Burganskaya E.I."/>
            <person name="Krutkina M.S."/>
            <person name="Sukhacheva M.V."/>
            <person name="Gorlenko V.M."/>
        </authorList>
    </citation>
    <scope>NUCLEOTIDE SEQUENCE [LARGE SCALE GENOMIC DNA]</scope>
    <source>
        <strain evidence="4">Chok-6</strain>
    </source>
</reference>
<dbReference type="PANTHER" id="PTHR42959">
    <property type="entry name" value="CARBAMOYLTRANSFERASE"/>
    <property type="match status" value="1"/>
</dbReference>
<evidence type="ECO:0000256" key="1">
    <source>
        <dbReference type="PROSITE-ProRule" id="PRU00520"/>
    </source>
</evidence>
<dbReference type="GO" id="GO:0051604">
    <property type="term" value="P:protein maturation"/>
    <property type="evidence" value="ECO:0007669"/>
    <property type="project" value="TreeGrafter"/>
</dbReference>
<dbReference type="InterPro" id="IPR017968">
    <property type="entry name" value="Acylphosphatase_CS"/>
</dbReference>
<dbReference type="InterPro" id="IPR051060">
    <property type="entry name" value="Carbamoyltrans_HypF-like"/>
</dbReference>
<dbReference type="InterPro" id="IPR011125">
    <property type="entry name" value="Znf_HypF"/>
</dbReference>
<dbReference type="Gene3D" id="3.90.870.50">
    <property type="match status" value="1"/>
</dbReference>
<name>A0A426TSP0_9CHLR</name>
<feature type="compositionally biased region" description="Basic and acidic residues" evidence="2">
    <location>
        <begin position="1"/>
        <end position="13"/>
    </location>
</feature>
<evidence type="ECO:0000313" key="5">
    <source>
        <dbReference type="Proteomes" id="UP000280307"/>
    </source>
</evidence>
<sequence>MAAEEQLKNRTEEQSDSGQPCAASVPPCACFSLLPHARLRITIHGAVQGVGFRPFVYRLATRAGLAGWVANGAAGVALEVEGPRAALEDFAQRLASEHPRAAVLIGLETTWLPPLGLQGFTICPSAEAGALTVQVVPDLATCPECLAELHDPQQRRWHYP</sequence>
<dbReference type="Pfam" id="PF00708">
    <property type="entry name" value="Acylphosphatase"/>
    <property type="match status" value="1"/>
</dbReference>
<evidence type="ECO:0000313" key="4">
    <source>
        <dbReference type="EMBL" id="RRR67160.1"/>
    </source>
</evidence>
<proteinExistence type="predicted"/>
<dbReference type="EMBL" id="RSAS01000806">
    <property type="protein sequence ID" value="RRR67160.1"/>
    <property type="molecule type" value="Genomic_DNA"/>
</dbReference>
<feature type="domain" description="Acylphosphatase-like" evidence="3">
    <location>
        <begin position="38"/>
        <end position="124"/>
    </location>
</feature>
<dbReference type="Pfam" id="PF07503">
    <property type="entry name" value="zf-HYPF"/>
    <property type="match status" value="1"/>
</dbReference>
<dbReference type="InterPro" id="IPR036046">
    <property type="entry name" value="Acylphosphatase-like_dom_sf"/>
</dbReference>
<protein>
    <recommendedName>
        <fullName evidence="1">acylphosphatase</fullName>
        <ecNumber evidence="1">3.6.1.7</ecNumber>
    </recommendedName>
</protein>
<dbReference type="EC" id="3.6.1.7" evidence="1"/>
<feature type="active site" evidence="1">
    <location>
        <position position="71"/>
    </location>
</feature>
<dbReference type="SUPFAM" id="SSF54975">
    <property type="entry name" value="Acylphosphatase/BLUF domain-like"/>
    <property type="match status" value="1"/>
</dbReference>
<comment type="catalytic activity">
    <reaction evidence="1">
        <text>an acyl phosphate + H2O = a carboxylate + phosphate + H(+)</text>
        <dbReference type="Rhea" id="RHEA:14965"/>
        <dbReference type="ChEBI" id="CHEBI:15377"/>
        <dbReference type="ChEBI" id="CHEBI:15378"/>
        <dbReference type="ChEBI" id="CHEBI:29067"/>
        <dbReference type="ChEBI" id="CHEBI:43474"/>
        <dbReference type="ChEBI" id="CHEBI:59918"/>
        <dbReference type="EC" id="3.6.1.7"/>
    </reaction>
</comment>
<feature type="non-terminal residue" evidence="4">
    <location>
        <position position="160"/>
    </location>
</feature>
<evidence type="ECO:0000259" key="3">
    <source>
        <dbReference type="PROSITE" id="PS51160"/>
    </source>
</evidence>
<dbReference type="InterPro" id="IPR001792">
    <property type="entry name" value="Acylphosphatase-like_dom"/>
</dbReference>
<comment type="caution">
    <text evidence="4">The sequence shown here is derived from an EMBL/GenBank/DDBJ whole genome shotgun (WGS) entry which is preliminary data.</text>
</comment>
<dbReference type="GO" id="GO:0003998">
    <property type="term" value="F:acylphosphatase activity"/>
    <property type="evidence" value="ECO:0007669"/>
    <property type="project" value="UniProtKB-EC"/>
</dbReference>
<dbReference type="PROSITE" id="PS00150">
    <property type="entry name" value="ACYLPHOSPHATASE_1"/>
    <property type="match status" value="1"/>
</dbReference>
<organism evidence="4 5">
    <name type="scientific">Candidatus Viridilinea halotolerans</name>
    <dbReference type="NCBI Taxonomy" id="2491704"/>
    <lineage>
        <taxon>Bacteria</taxon>
        <taxon>Bacillati</taxon>
        <taxon>Chloroflexota</taxon>
        <taxon>Chloroflexia</taxon>
        <taxon>Chloroflexales</taxon>
        <taxon>Chloroflexineae</taxon>
        <taxon>Oscillochloridaceae</taxon>
        <taxon>Candidatus Viridilinea</taxon>
    </lineage>
</organism>
<gene>
    <name evidence="4" type="ORF">EI684_19420</name>
</gene>
<dbReference type="Proteomes" id="UP000280307">
    <property type="component" value="Unassembled WGS sequence"/>
</dbReference>
<dbReference type="PROSITE" id="PS51160">
    <property type="entry name" value="ACYLPHOSPHATASE_3"/>
    <property type="match status" value="1"/>
</dbReference>
<feature type="active site" evidence="1">
    <location>
        <position position="53"/>
    </location>
</feature>
<evidence type="ECO:0000256" key="2">
    <source>
        <dbReference type="SAM" id="MobiDB-lite"/>
    </source>
</evidence>
<dbReference type="GO" id="GO:0016743">
    <property type="term" value="F:carboxyl- or carbamoyltransferase activity"/>
    <property type="evidence" value="ECO:0007669"/>
    <property type="project" value="TreeGrafter"/>
</dbReference>
<dbReference type="AlphaFoldDB" id="A0A426TSP0"/>
<feature type="region of interest" description="Disordered" evidence="2">
    <location>
        <begin position="1"/>
        <end position="21"/>
    </location>
</feature>